<gene>
    <name evidence="2" type="ORF">EC957_011524</name>
</gene>
<organism evidence="2 3">
    <name type="scientific">Mortierella hygrophila</name>
    <dbReference type="NCBI Taxonomy" id="979708"/>
    <lineage>
        <taxon>Eukaryota</taxon>
        <taxon>Fungi</taxon>
        <taxon>Fungi incertae sedis</taxon>
        <taxon>Mucoromycota</taxon>
        <taxon>Mortierellomycotina</taxon>
        <taxon>Mortierellomycetes</taxon>
        <taxon>Mortierellales</taxon>
        <taxon>Mortierellaceae</taxon>
        <taxon>Mortierella</taxon>
    </lineage>
</organism>
<feature type="compositionally biased region" description="Low complexity" evidence="1">
    <location>
        <begin position="180"/>
        <end position="209"/>
    </location>
</feature>
<dbReference type="Proteomes" id="UP000723463">
    <property type="component" value="Unassembled WGS sequence"/>
</dbReference>
<evidence type="ECO:0000313" key="2">
    <source>
        <dbReference type="EMBL" id="KAF9545027.1"/>
    </source>
</evidence>
<reference evidence="2" key="1">
    <citation type="journal article" date="2020" name="Fungal Divers.">
        <title>Resolving the Mortierellaceae phylogeny through synthesis of multi-gene phylogenetics and phylogenomics.</title>
        <authorList>
            <person name="Vandepol N."/>
            <person name="Liber J."/>
            <person name="Desiro A."/>
            <person name="Na H."/>
            <person name="Kennedy M."/>
            <person name="Barry K."/>
            <person name="Grigoriev I.V."/>
            <person name="Miller A.N."/>
            <person name="O'Donnell K."/>
            <person name="Stajich J.E."/>
            <person name="Bonito G."/>
        </authorList>
    </citation>
    <scope>NUCLEOTIDE SEQUENCE</scope>
    <source>
        <strain evidence="2">NRRL 2591</strain>
    </source>
</reference>
<proteinExistence type="predicted"/>
<evidence type="ECO:0000313" key="3">
    <source>
        <dbReference type="Proteomes" id="UP000723463"/>
    </source>
</evidence>
<feature type="region of interest" description="Disordered" evidence="1">
    <location>
        <begin position="171"/>
        <end position="215"/>
    </location>
</feature>
<dbReference type="EMBL" id="JAAAXW010000080">
    <property type="protein sequence ID" value="KAF9545027.1"/>
    <property type="molecule type" value="Genomic_DNA"/>
</dbReference>
<protein>
    <submittedName>
        <fullName evidence="2">Uncharacterized protein</fullName>
    </submittedName>
</protein>
<accession>A0A9P6F8Q7</accession>
<name>A0A9P6F8Q7_9FUNG</name>
<keyword evidence="3" id="KW-1185">Reference proteome</keyword>
<sequence>MKFPAPVQVDANGVYHGLEFDNAGTNATRIYLAAQFLESDWVNTIEGDRYDSYARDGDFFAILAGKLAAQEPCLQNVTGEALFWMYDQIIVKYGQVHSMLASRRGGGDMETTKLMKFAEELYYLDESFLEAKLKAGSRLEASERRRAEKISKRYPMTMMDSVRGIHKVPAFGGHWPPREGQAAPAPRQRQAQGQAQRTTQGLEQGQGQRRVGGGGRDVVAAAAEGRRQVAAVVPTADAARVAKNPARASVATAHAAAAVASSGPAPNRTASATPVRDVGPVRNVGVGTRTAPIFIDDFDDGEGEVIPLPASARAAARANAARPY</sequence>
<evidence type="ECO:0000256" key="1">
    <source>
        <dbReference type="SAM" id="MobiDB-lite"/>
    </source>
</evidence>
<dbReference type="AlphaFoldDB" id="A0A9P6F8Q7"/>
<comment type="caution">
    <text evidence="2">The sequence shown here is derived from an EMBL/GenBank/DDBJ whole genome shotgun (WGS) entry which is preliminary data.</text>
</comment>